<dbReference type="PROSITE" id="PS50911">
    <property type="entry name" value="CHAP"/>
    <property type="match status" value="1"/>
</dbReference>
<protein>
    <submittedName>
        <fullName evidence="5">CHAP domain-containing protein</fullName>
    </submittedName>
</protein>
<organism evidence="5 6">
    <name type="scientific">Streptococcus sanguinis</name>
    <dbReference type="NCBI Taxonomy" id="1305"/>
    <lineage>
        <taxon>Bacteria</taxon>
        <taxon>Bacillati</taxon>
        <taxon>Bacillota</taxon>
        <taxon>Bacilli</taxon>
        <taxon>Lactobacillales</taxon>
        <taxon>Streptococcaceae</taxon>
        <taxon>Streptococcus</taxon>
    </lineage>
</organism>
<dbReference type="Pfam" id="PF05257">
    <property type="entry name" value="CHAP"/>
    <property type="match status" value="1"/>
</dbReference>
<accession>A0A859ESA0</accession>
<gene>
    <name evidence="5" type="ORF">FOC72_09295</name>
</gene>
<reference evidence="5 6" key="1">
    <citation type="submission" date="2020-05" db="EMBL/GenBank/DDBJ databases">
        <title>FDA dAtabase for Regulatory Grade micrObial Sequences (FDA-ARGOS): Supporting development and validation of Infectious Disease Dx tests.</title>
        <authorList>
            <person name="Bojja K."/>
            <person name="Kessler A."/>
            <person name="Tallon L."/>
            <person name="Sadzewicz L."/>
            <person name="Zhao X."/>
            <person name="Vavikolanu K."/>
            <person name="Mehta A."/>
            <person name="Aluvathingal J."/>
            <person name="Nadendla S."/>
            <person name="Myers T."/>
            <person name="Yan Y."/>
            <person name="Sichtig H."/>
        </authorList>
    </citation>
    <scope>NUCLEOTIDE SEQUENCE [LARGE SCALE GENOMIC DNA]</scope>
    <source>
        <strain evidence="5 6">FDAARGOS_770</strain>
    </source>
</reference>
<dbReference type="Gene3D" id="1.10.530.10">
    <property type="match status" value="1"/>
</dbReference>
<feature type="domain" description="Peptidase C51" evidence="4">
    <location>
        <begin position="326"/>
        <end position="449"/>
    </location>
</feature>
<sequence length="479" mass="50295">MVSETAKKAAKKAVKGAVKKAIFLKVFLWIGIPVLLILLIMFLLAAILMGGGAESSGGSSDCNPSGQTSPNTTEETTSANSSIEEFVKQHEKAYLDSWKVGGFLPSASIVQTQIETSFDQSVPSFGKAHNMGGVKWNKRSDFTQTISLYGNSSVAESGPGTNVGDGTGGEYAFFSTFDSGIVGKAEFMKNQTLYKGAINNTDGISTLSAIADGGWATDPSYKTKLHDLYNSLGSKFKWLDEKAISQYGSSPVTLTSSGGDSSGSETDSGSPSSSGPKKKGCKDGSSTGTNGDAVDGSGKVPEDITAAIYTPSTLPASLNPYLLDPRAFGMEYGGSGANWEHPDEFFLAGQCVNLTISFGNILWGHKGVVIGDGIDQADAWARIFGNSTKKAPKKGAIFSCLSDSGNPAGHTGIVCHVFEDGSILTCEQNSPVSGTNAGKPFTWHYCVIRPAEQAKQQYKFAYPDDREPNLGGNKTGASS</sequence>
<keyword evidence="3" id="KW-0812">Transmembrane</keyword>
<dbReference type="RefSeq" id="WP_002896806.1">
    <property type="nucleotide sequence ID" value="NZ_CP054570.1"/>
</dbReference>
<dbReference type="AlphaFoldDB" id="A0A859ESA0"/>
<feature type="compositionally biased region" description="Low complexity" evidence="2">
    <location>
        <begin position="68"/>
        <end position="82"/>
    </location>
</feature>
<proteinExistence type="inferred from homology"/>
<evidence type="ECO:0000259" key="4">
    <source>
        <dbReference type="PROSITE" id="PS50911"/>
    </source>
</evidence>
<feature type="region of interest" description="Disordered" evidence="2">
    <location>
        <begin position="57"/>
        <end position="82"/>
    </location>
</feature>
<evidence type="ECO:0000256" key="1">
    <source>
        <dbReference type="ARBA" id="ARBA00010266"/>
    </source>
</evidence>
<feature type="region of interest" description="Disordered" evidence="2">
    <location>
        <begin position="458"/>
        <end position="479"/>
    </location>
</feature>
<keyword evidence="3" id="KW-1133">Transmembrane helix</keyword>
<dbReference type="EMBL" id="CP054570">
    <property type="protein sequence ID" value="QKQ44746.1"/>
    <property type="molecule type" value="Genomic_DNA"/>
</dbReference>
<dbReference type="Proteomes" id="UP000509459">
    <property type="component" value="Chromosome"/>
</dbReference>
<feature type="compositionally biased region" description="Low complexity" evidence="2">
    <location>
        <begin position="256"/>
        <end position="275"/>
    </location>
</feature>
<evidence type="ECO:0000256" key="3">
    <source>
        <dbReference type="SAM" id="Phobius"/>
    </source>
</evidence>
<dbReference type="Gene3D" id="3.90.1720.10">
    <property type="entry name" value="endopeptidase domain like (from Nostoc punctiforme)"/>
    <property type="match status" value="1"/>
</dbReference>
<keyword evidence="3" id="KW-0472">Membrane</keyword>
<dbReference type="Pfam" id="PF01832">
    <property type="entry name" value="Glucosaminidase"/>
    <property type="match status" value="1"/>
</dbReference>
<evidence type="ECO:0000313" key="6">
    <source>
        <dbReference type="Proteomes" id="UP000509459"/>
    </source>
</evidence>
<dbReference type="InterPro" id="IPR038765">
    <property type="entry name" value="Papain-like_cys_pep_sf"/>
</dbReference>
<name>A0A859ESA0_STRSA</name>
<dbReference type="SUPFAM" id="SSF54001">
    <property type="entry name" value="Cysteine proteinases"/>
    <property type="match status" value="1"/>
</dbReference>
<feature type="region of interest" description="Disordered" evidence="2">
    <location>
        <begin position="249"/>
        <end position="298"/>
    </location>
</feature>
<comment type="similarity">
    <text evidence="1">Belongs to the glycosyl hydrolase 73 family.</text>
</comment>
<dbReference type="InterPro" id="IPR007921">
    <property type="entry name" value="CHAP_dom"/>
</dbReference>
<evidence type="ECO:0000313" key="5">
    <source>
        <dbReference type="EMBL" id="QKQ44746.1"/>
    </source>
</evidence>
<evidence type="ECO:0000256" key="2">
    <source>
        <dbReference type="SAM" id="MobiDB-lite"/>
    </source>
</evidence>
<dbReference type="GO" id="GO:0004040">
    <property type="term" value="F:amidase activity"/>
    <property type="evidence" value="ECO:0007669"/>
    <property type="project" value="InterPro"/>
</dbReference>
<dbReference type="InterPro" id="IPR002901">
    <property type="entry name" value="MGlyc_endo_b_GlcNAc-like_dom"/>
</dbReference>
<feature type="transmembrane region" description="Helical" evidence="3">
    <location>
        <begin position="21"/>
        <end position="49"/>
    </location>
</feature>